<name>A0A9W4IP04_PENNA</name>
<feature type="domain" description="FAD/NAD(P)-binding" evidence="9">
    <location>
        <begin position="76"/>
        <end position="271"/>
    </location>
</feature>
<organism evidence="10 11">
    <name type="scientific">Penicillium nalgiovense</name>
    <dbReference type="NCBI Taxonomy" id="60175"/>
    <lineage>
        <taxon>Eukaryota</taxon>
        <taxon>Fungi</taxon>
        <taxon>Dikarya</taxon>
        <taxon>Ascomycota</taxon>
        <taxon>Pezizomycotina</taxon>
        <taxon>Eurotiomycetes</taxon>
        <taxon>Eurotiomycetidae</taxon>
        <taxon>Eurotiales</taxon>
        <taxon>Aspergillaceae</taxon>
        <taxon>Penicillium</taxon>
    </lineage>
</organism>
<dbReference type="InterPro" id="IPR050775">
    <property type="entry name" value="FAD-binding_Monooxygenases"/>
</dbReference>
<evidence type="ECO:0000256" key="7">
    <source>
        <dbReference type="ARBA" id="ARBA00023002"/>
    </source>
</evidence>
<dbReference type="PANTHER" id="PTHR43098">
    <property type="entry name" value="L-ORNITHINE N(5)-MONOOXYGENASE-RELATED"/>
    <property type="match status" value="1"/>
</dbReference>
<feature type="transmembrane region" description="Helical" evidence="8">
    <location>
        <begin position="75"/>
        <end position="94"/>
    </location>
</feature>
<dbReference type="InterPro" id="IPR036188">
    <property type="entry name" value="FAD/NAD-bd_sf"/>
</dbReference>
<comment type="pathway">
    <text evidence="2">Secondary metabolite biosynthesis; terpenoid biosynthesis.</text>
</comment>
<comment type="similarity">
    <text evidence="3">Belongs to the FAD-binding monooxygenase family.</text>
</comment>
<keyword evidence="8" id="KW-1133">Transmembrane helix</keyword>
<gene>
    <name evidence="10" type="ORF">PNAL_LOCUS10091</name>
</gene>
<accession>A0A9W4IP04</accession>
<keyword evidence="8" id="KW-0472">Membrane</keyword>
<dbReference type="SUPFAM" id="SSF51905">
    <property type="entry name" value="FAD/NAD(P)-binding domain"/>
    <property type="match status" value="2"/>
</dbReference>
<dbReference type="PANTHER" id="PTHR43098:SF2">
    <property type="entry name" value="FAD-BINDING MONOOXYGENASE AUSB-RELATED"/>
    <property type="match status" value="1"/>
</dbReference>
<dbReference type="InterPro" id="IPR023753">
    <property type="entry name" value="FAD/NAD-binding_dom"/>
</dbReference>
<protein>
    <recommendedName>
        <fullName evidence="9">FAD/NAD(P)-binding domain-containing protein</fullName>
    </recommendedName>
</protein>
<evidence type="ECO:0000259" key="9">
    <source>
        <dbReference type="Pfam" id="PF07992"/>
    </source>
</evidence>
<dbReference type="Proteomes" id="UP001153461">
    <property type="component" value="Unassembled WGS sequence"/>
</dbReference>
<comment type="caution">
    <text evidence="10">The sequence shown here is derived from an EMBL/GenBank/DDBJ whole genome shotgun (WGS) entry which is preliminary data.</text>
</comment>
<dbReference type="GO" id="GO:0016491">
    <property type="term" value="F:oxidoreductase activity"/>
    <property type="evidence" value="ECO:0007669"/>
    <property type="project" value="UniProtKB-KW"/>
</dbReference>
<dbReference type="Pfam" id="PF07992">
    <property type="entry name" value="Pyr_redox_2"/>
    <property type="match status" value="1"/>
</dbReference>
<keyword evidence="5" id="KW-0274">FAD</keyword>
<dbReference type="Gene3D" id="3.50.50.60">
    <property type="entry name" value="FAD/NAD(P)-binding domain"/>
    <property type="match status" value="3"/>
</dbReference>
<evidence type="ECO:0000256" key="3">
    <source>
        <dbReference type="ARBA" id="ARBA00010139"/>
    </source>
</evidence>
<evidence type="ECO:0000256" key="8">
    <source>
        <dbReference type="SAM" id="Phobius"/>
    </source>
</evidence>
<dbReference type="OrthoDB" id="4772757at2759"/>
<keyword evidence="6" id="KW-0521">NADP</keyword>
<proteinExistence type="inferred from homology"/>
<evidence type="ECO:0000256" key="1">
    <source>
        <dbReference type="ARBA" id="ARBA00001974"/>
    </source>
</evidence>
<dbReference type="AlphaFoldDB" id="A0A9W4IP04"/>
<evidence type="ECO:0000256" key="5">
    <source>
        <dbReference type="ARBA" id="ARBA00022827"/>
    </source>
</evidence>
<comment type="cofactor">
    <cofactor evidence="1">
        <name>FAD</name>
        <dbReference type="ChEBI" id="CHEBI:57692"/>
    </cofactor>
</comment>
<keyword evidence="4" id="KW-0285">Flavoprotein</keyword>
<evidence type="ECO:0000256" key="2">
    <source>
        <dbReference type="ARBA" id="ARBA00004721"/>
    </source>
</evidence>
<sequence length="589" mass="65349">MTNDGIYKPLSALLICMQGVFLCHFGMMLENSTAAEAPALDQPSTDIDNIHEPTNTFHSNGNVAIDNSLLQQKKVRVLIAGAGFGGLLFAVRLLQSGFLRATEILFVDAAGGFGGTWWNKYPGLACDIESYTYMPLLEETKYMPSQKYVNGPELREHANRIAGQWNLSERTLFQTSPTAIQSDFVILATGLLNSPKIPKLDGLDTYKGKVFHTSRWDYEYTGGSPNSPTMRILQDKTIGFVGTGASAVQVIPHLAQWAKKVIVFQRTPSAVDWRCNHPTDRTWWAKMVQGGFGWQRERMENFNAFCSNEDPLPDVDLVDDGWTKMRSFSVLIGSPSSLDPDHPTRTHQLDLHRQEAIRRRVETTVTDQETARVLKPWYPGWCKRPCFSDNFLTVFNRSNVSLVDTNGKGIRAVIDRGISAEGQEYDLDAIIFGTGYSLRGSADRGDLTVTGRNNRTLQKKWQKGLTSLHGVMTNGFPNLFFPGPYQTGASANQFYVLDQLAVYVAHIISEAGKLTSKRNPGVTVAGFTIEPSSRSEGEWTAKVLMRARALGGILNCTPGYFNREGFQFSGLEVCGRHSSVSGERGSRVM</sequence>
<evidence type="ECO:0000313" key="10">
    <source>
        <dbReference type="EMBL" id="CAG8311049.1"/>
    </source>
</evidence>
<evidence type="ECO:0000256" key="4">
    <source>
        <dbReference type="ARBA" id="ARBA00022630"/>
    </source>
</evidence>
<keyword evidence="8" id="KW-0812">Transmembrane</keyword>
<reference evidence="10" key="1">
    <citation type="submission" date="2021-07" db="EMBL/GenBank/DDBJ databases">
        <authorList>
            <person name="Branca A.L. A."/>
        </authorList>
    </citation>
    <scope>NUCLEOTIDE SEQUENCE</scope>
</reference>
<evidence type="ECO:0000313" key="11">
    <source>
        <dbReference type="Proteomes" id="UP001153461"/>
    </source>
</evidence>
<dbReference type="EMBL" id="CAJVNV010000631">
    <property type="protein sequence ID" value="CAG8311049.1"/>
    <property type="molecule type" value="Genomic_DNA"/>
</dbReference>
<keyword evidence="7" id="KW-0560">Oxidoreductase</keyword>
<evidence type="ECO:0000256" key="6">
    <source>
        <dbReference type="ARBA" id="ARBA00022857"/>
    </source>
</evidence>